<dbReference type="Pfam" id="PF01743">
    <property type="entry name" value="PolyA_pol"/>
    <property type="match status" value="1"/>
</dbReference>
<comment type="caution">
    <text evidence="13">The sequence shown here is derived from an EMBL/GenBank/DDBJ whole genome shotgun (WGS) entry which is preliminary data.</text>
</comment>
<evidence type="ECO:0000259" key="11">
    <source>
        <dbReference type="Pfam" id="PF12627"/>
    </source>
</evidence>
<evidence type="ECO:0000256" key="4">
    <source>
        <dbReference type="ARBA" id="ARBA00022695"/>
    </source>
</evidence>
<proteinExistence type="inferred from homology"/>
<evidence type="ECO:0000259" key="12">
    <source>
        <dbReference type="Pfam" id="PF13735"/>
    </source>
</evidence>
<evidence type="ECO:0000259" key="10">
    <source>
        <dbReference type="Pfam" id="PF01743"/>
    </source>
</evidence>
<dbReference type="InterPro" id="IPR003607">
    <property type="entry name" value="HD/PDEase_dom"/>
</dbReference>
<keyword evidence="5" id="KW-0479">Metal-binding</keyword>
<dbReference type="SUPFAM" id="SSF81891">
    <property type="entry name" value="Poly A polymerase C-terminal region-like"/>
    <property type="match status" value="1"/>
</dbReference>
<dbReference type="AlphaFoldDB" id="A0A0G0TW49"/>
<dbReference type="GO" id="GO:0016779">
    <property type="term" value="F:nucleotidyltransferase activity"/>
    <property type="evidence" value="ECO:0007669"/>
    <property type="project" value="UniProtKB-KW"/>
</dbReference>
<comment type="cofactor">
    <cofactor evidence="1">
        <name>Mg(2+)</name>
        <dbReference type="ChEBI" id="CHEBI:18420"/>
    </cofactor>
</comment>
<dbReference type="Proteomes" id="UP000034881">
    <property type="component" value="Unassembled WGS sequence"/>
</dbReference>
<dbReference type="Gene3D" id="1.10.3090.10">
    <property type="entry name" value="cca-adding enzyme, domain 2"/>
    <property type="match status" value="1"/>
</dbReference>
<dbReference type="NCBIfam" id="TIGR00277">
    <property type="entry name" value="HDIG"/>
    <property type="match status" value="1"/>
</dbReference>
<dbReference type="Pfam" id="PF12627">
    <property type="entry name" value="PolyA_pol_RNAbd"/>
    <property type="match status" value="1"/>
</dbReference>
<organism evidence="13 14">
    <name type="scientific">Candidatus Daviesbacteria bacterium GW2011_GWC2_40_12</name>
    <dbReference type="NCBI Taxonomy" id="1618431"/>
    <lineage>
        <taxon>Bacteria</taxon>
        <taxon>Candidatus Daviesiibacteriota</taxon>
    </lineage>
</organism>
<keyword evidence="6" id="KW-0547">Nucleotide-binding</keyword>
<dbReference type="InterPro" id="IPR032828">
    <property type="entry name" value="PolyA_RNA-bd"/>
</dbReference>
<protein>
    <submittedName>
        <fullName evidence="13">Polynucleotide adenylyltransferase/metal dependent phosphohydrolase</fullName>
    </submittedName>
</protein>
<keyword evidence="2 9" id="KW-0808">Transferase</keyword>
<evidence type="ECO:0000256" key="2">
    <source>
        <dbReference type="ARBA" id="ARBA00022679"/>
    </source>
</evidence>
<keyword evidence="3" id="KW-0819">tRNA processing</keyword>
<dbReference type="EMBL" id="LBYB01000004">
    <property type="protein sequence ID" value="KKR42177.1"/>
    <property type="molecule type" value="Genomic_DNA"/>
</dbReference>
<dbReference type="GO" id="GO:0000049">
    <property type="term" value="F:tRNA binding"/>
    <property type="evidence" value="ECO:0007669"/>
    <property type="project" value="TreeGrafter"/>
</dbReference>
<evidence type="ECO:0000256" key="7">
    <source>
        <dbReference type="ARBA" id="ARBA00022842"/>
    </source>
</evidence>
<dbReference type="InterPro" id="IPR032810">
    <property type="entry name" value="CCA-adding_enz_C"/>
</dbReference>
<evidence type="ECO:0000256" key="6">
    <source>
        <dbReference type="ARBA" id="ARBA00022741"/>
    </source>
</evidence>
<evidence type="ECO:0000256" key="8">
    <source>
        <dbReference type="ARBA" id="ARBA00022884"/>
    </source>
</evidence>
<comment type="similarity">
    <text evidence="9">Belongs to the tRNA nucleotidyltransferase/poly(A) polymerase family.</text>
</comment>
<dbReference type="CDD" id="cd00077">
    <property type="entry name" value="HDc"/>
    <property type="match status" value="1"/>
</dbReference>
<dbReference type="GO" id="GO:0008033">
    <property type="term" value="P:tRNA processing"/>
    <property type="evidence" value="ECO:0007669"/>
    <property type="project" value="UniProtKB-KW"/>
</dbReference>
<feature type="domain" description="tRNA nucleotidyltransferase/poly(A) polymerase RNA and SrmB- binding" evidence="11">
    <location>
        <begin position="223"/>
        <end position="263"/>
    </location>
</feature>
<dbReference type="InterPro" id="IPR002646">
    <property type="entry name" value="PolA_pol_head_dom"/>
</dbReference>
<dbReference type="GO" id="GO:0046872">
    <property type="term" value="F:metal ion binding"/>
    <property type="evidence" value="ECO:0007669"/>
    <property type="project" value="UniProtKB-KW"/>
</dbReference>
<gene>
    <name evidence="13" type="ORF">UT77_C0004G0161</name>
</gene>
<dbReference type="InterPro" id="IPR006675">
    <property type="entry name" value="HDIG_dom"/>
</dbReference>
<evidence type="ECO:0000313" key="14">
    <source>
        <dbReference type="Proteomes" id="UP000034881"/>
    </source>
</evidence>
<evidence type="ECO:0000256" key="5">
    <source>
        <dbReference type="ARBA" id="ARBA00022723"/>
    </source>
</evidence>
<accession>A0A0G0TW49</accession>
<evidence type="ECO:0000256" key="3">
    <source>
        <dbReference type="ARBA" id="ARBA00022694"/>
    </source>
</evidence>
<evidence type="ECO:0000313" key="13">
    <source>
        <dbReference type="EMBL" id="KKR42177.1"/>
    </source>
</evidence>
<dbReference type="InterPro" id="IPR050264">
    <property type="entry name" value="Bact_CCA-adding_enz_type3_sf"/>
</dbReference>
<dbReference type="GO" id="GO:0000166">
    <property type="term" value="F:nucleotide binding"/>
    <property type="evidence" value="ECO:0007669"/>
    <property type="project" value="UniProtKB-KW"/>
</dbReference>
<dbReference type="CDD" id="cd05398">
    <property type="entry name" value="NT_ClassII-CCAase"/>
    <property type="match status" value="1"/>
</dbReference>
<evidence type="ECO:0000256" key="1">
    <source>
        <dbReference type="ARBA" id="ARBA00001946"/>
    </source>
</evidence>
<dbReference type="Gene3D" id="1.10.246.80">
    <property type="match status" value="1"/>
</dbReference>
<dbReference type="GO" id="GO:0016787">
    <property type="term" value="F:hydrolase activity"/>
    <property type="evidence" value="ECO:0007669"/>
    <property type="project" value="UniProtKB-KW"/>
</dbReference>
<dbReference type="PATRIC" id="fig|1618431.3.peg.729"/>
<dbReference type="Pfam" id="PF13735">
    <property type="entry name" value="tRNA_NucTran2_2"/>
    <property type="match status" value="1"/>
</dbReference>
<dbReference type="PANTHER" id="PTHR46173:SF1">
    <property type="entry name" value="CCA TRNA NUCLEOTIDYLTRANSFERASE 1, MITOCHONDRIAL"/>
    <property type="match status" value="1"/>
</dbReference>
<keyword evidence="13" id="KW-0378">Hydrolase</keyword>
<sequence>MDIKLPEEVKEILEKFQKAKFQIYIVGGAVRDLIMGREVNDWDFTTDAKPEEILKLFPEGFYDNKFGTVGVSPLAISYSLLAAKSEIYEITTMRKEGVYKDSRHPVEVSWTNKIEEDLKRRDFTINAIALGFPSVILNEAKRSEESPTNVGLKQAFEAVSPQAESVQRSFANAQDDNYIIIDPFNGQQDIKNKIIRAVGDPAKRFQEDALRLMRAIRIAAQLNFEIEEKTLQAIKENSLLIKEIANERIRDELFKMLESDNARLPSPDGEAPGGQAYEGIIKLKEAGILQIILPEVERCFGIVQEGPKHDRVYDIGEHLFLALKHTPTTDPLVKLAALLHDVGKADTVEIASDGNVTFYQHDVVGGQIVLQITRRFNLSKKQTDRIYRLVRWHLFTVDENQTDSAIRRFIKNVGLENIEDMMAVRIGDRLGGGTQNAVSWRMEEFSKRIKEVLKKPFSISDLKINGSDVMKTLQIKPGPKVGEILQKLFEEVLEDSSKNDSDYLSNRIKELA</sequence>
<dbReference type="SUPFAM" id="SSF81301">
    <property type="entry name" value="Nucleotidyltransferase"/>
    <property type="match status" value="1"/>
</dbReference>
<dbReference type="Gene3D" id="3.30.460.10">
    <property type="entry name" value="Beta Polymerase, domain 2"/>
    <property type="match status" value="1"/>
</dbReference>
<feature type="domain" description="Poly A polymerase head" evidence="10">
    <location>
        <begin position="23"/>
        <end position="131"/>
    </location>
</feature>
<keyword evidence="4 13" id="KW-0548">Nucleotidyltransferase</keyword>
<reference evidence="13 14" key="1">
    <citation type="journal article" date="2015" name="Nature">
        <title>rRNA introns, odd ribosomes, and small enigmatic genomes across a large radiation of phyla.</title>
        <authorList>
            <person name="Brown C.T."/>
            <person name="Hug L.A."/>
            <person name="Thomas B.C."/>
            <person name="Sharon I."/>
            <person name="Castelle C.J."/>
            <person name="Singh A."/>
            <person name="Wilkins M.J."/>
            <person name="Williams K.H."/>
            <person name="Banfield J.F."/>
        </authorList>
    </citation>
    <scope>NUCLEOTIDE SEQUENCE [LARGE SCALE GENOMIC DNA]</scope>
</reference>
<name>A0A0G0TW49_9BACT</name>
<dbReference type="PANTHER" id="PTHR46173">
    <property type="entry name" value="CCA TRNA NUCLEOTIDYLTRANSFERASE 1, MITOCHONDRIAL"/>
    <property type="match status" value="1"/>
</dbReference>
<dbReference type="InterPro" id="IPR043519">
    <property type="entry name" value="NT_sf"/>
</dbReference>
<keyword evidence="8 9" id="KW-0694">RNA-binding</keyword>
<feature type="domain" description="CCA-adding enzyme C-terminal" evidence="12">
    <location>
        <begin position="376"/>
        <end position="504"/>
    </location>
</feature>
<evidence type="ECO:0000256" key="9">
    <source>
        <dbReference type="RuleBase" id="RU003953"/>
    </source>
</evidence>
<keyword evidence="7" id="KW-0460">Magnesium</keyword>